<evidence type="ECO:0000313" key="11">
    <source>
        <dbReference type="EMBL" id="RUS80318.1"/>
    </source>
</evidence>
<keyword evidence="3" id="KW-0328">Glycosyltransferase</keyword>
<evidence type="ECO:0000256" key="9">
    <source>
        <dbReference type="ARBA" id="ARBA00023180"/>
    </source>
</evidence>
<accession>A0A433TFF9</accession>
<dbReference type="EMBL" id="RQTK01000399">
    <property type="protein sequence ID" value="RUS80318.1"/>
    <property type="molecule type" value="Genomic_DNA"/>
</dbReference>
<evidence type="ECO:0000256" key="2">
    <source>
        <dbReference type="ARBA" id="ARBA00004922"/>
    </source>
</evidence>
<evidence type="ECO:0000256" key="3">
    <source>
        <dbReference type="ARBA" id="ARBA00022676"/>
    </source>
</evidence>
<dbReference type="GO" id="GO:0016020">
    <property type="term" value="C:membrane"/>
    <property type="evidence" value="ECO:0007669"/>
    <property type="project" value="UniProtKB-SubCell"/>
</dbReference>
<dbReference type="Proteomes" id="UP000271974">
    <property type="component" value="Unassembled WGS sequence"/>
</dbReference>
<dbReference type="Pfam" id="PF02485">
    <property type="entry name" value="Branch"/>
    <property type="match status" value="1"/>
</dbReference>
<dbReference type="InterPro" id="IPR003406">
    <property type="entry name" value="Glyco_trans_14"/>
</dbReference>
<keyword evidence="4" id="KW-0808">Transferase</keyword>
<evidence type="ECO:0000256" key="10">
    <source>
        <dbReference type="ARBA" id="ARBA00038150"/>
    </source>
</evidence>
<evidence type="ECO:0000256" key="5">
    <source>
        <dbReference type="ARBA" id="ARBA00022692"/>
    </source>
</evidence>
<dbReference type="AlphaFoldDB" id="A0A433TFF9"/>
<comment type="similarity">
    <text evidence="10">Belongs to the glycosyltransferase 14 family.</text>
</comment>
<keyword evidence="5" id="KW-0812">Transmembrane</keyword>
<organism evidence="11 12">
    <name type="scientific">Elysia chlorotica</name>
    <name type="common">Eastern emerald elysia</name>
    <name type="synonym">Sea slug</name>
    <dbReference type="NCBI Taxonomy" id="188477"/>
    <lineage>
        <taxon>Eukaryota</taxon>
        <taxon>Metazoa</taxon>
        <taxon>Spiralia</taxon>
        <taxon>Lophotrochozoa</taxon>
        <taxon>Mollusca</taxon>
        <taxon>Gastropoda</taxon>
        <taxon>Heterobranchia</taxon>
        <taxon>Euthyneura</taxon>
        <taxon>Panpulmonata</taxon>
        <taxon>Sacoglossa</taxon>
        <taxon>Placobranchoidea</taxon>
        <taxon>Plakobranchidae</taxon>
        <taxon>Elysia</taxon>
    </lineage>
</organism>
<gene>
    <name evidence="11" type="ORF">EGW08_011919</name>
</gene>
<comment type="caution">
    <text evidence="11">The sequence shown here is derived from an EMBL/GenBank/DDBJ whole genome shotgun (WGS) entry which is preliminary data.</text>
</comment>
<comment type="subcellular location">
    <subcellularLocation>
        <location evidence="1">Membrane</location>
        <topology evidence="1">Single-pass type II membrane protein</topology>
    </subcellularLocation>
</comment>
<evidence type="ECO:0000256" key="6">
    <source>
        <dbReference type="ARBA" id="ARBA00022968"/>
    </source>
</evidence>
<reference evidence="11 12" key="1">
    <citation type="submission" date="2019-01" db="EMBL/GenBank/DDBJ databases">
        <title>A draft genome assembly of the solar-powered sea slug Elysia chlorotica.</title>
        <authorList>
            <person name="Cai H."/>
            <person name="Li Q."/>
            <person name="Fang X."/>
            <person name="Li J."/>
            <person name="Curtis N.E."/>
            <person name="Altenburger A."/>
            <person name="Shibata T."/>
            <person name="Feng M."/>
            <person name="Maeda T."/>
            <person name="Schwartz J.A."/>
            <person name="Shigenobu S."/>
            <person name="Lundholm N."/>
            <person name="Nishiyama T."/>
            <person name="Yang H."/>
            <person name="Hasebe M."/>
            <person name="Li S."/>
            <person name="Pierce S.K."/>
            <person name="Wang J."/>
        </authorList>
    </citation>
    <scope>NUCLEOTIDE SEQUENCE [LARGE SCALE GENOMIC DNA]</scope>
    <source>
        <strain evidence="11">EC2010</strain>
        <tissue evidence="11">Whole organism of an adult</tissue>
    </source>
</reference>
<evidence type="ECO:0000256" key="4">
    <source>
        <dbReference type="ARBA" id="ARBA00022679"/>
    </source>
</evidence>
<evidence type="ECO:0000256" key="1">
    <source>
        <dbReference type="ARBA" id="ARBA00004606"/>
    </source>
</evidence>
<dbReference type="PANTHER" id="PTHR19297:SF181">
    <property type="entry name" value="PROTEIN XYLOSYLTRANSFERASE"/>
    <property type="match status" value="1"/>
</dbReference>
<name>A0A433TFF9_ELYCH</name>
<dbReference type="OrthoDB" id="2019572at2759"/>
<keyword evidence="9" id="KW-0325">Glycoprotein</keyword>
<dbReference type="PANTHER" id="PTHR19297">
    <property type="entry name" value="GLYCOSYLTRANSFERASE 14 FAMILY MEMBER"/>
    <property type="match status" value="1"/>
</dbReference>
<sequence length="193" mass="21985">MLSPPAAGKTDVKITKIRHSPLPIGLKAVKSSAYGAFSRQFVNFTLESQLAKDVLEWSKDIYSPDEMYWGILNYNHAEPAPGGFLGNVSENPWLSSYSEWAFAKGSMKRCLSKFVRGVCIFSPADLPMLVRKPNFFANKFHITHQPAALHCLDQWIFNKTFSLNIIDEKMYLAYLKKRFYVKSSYSEAFKLPV</sequence>
<keyword evidence="7" id="KW-1133">Transmembrane helix</keyword>
<dbReference type="GO" id="GO:0008375">
    <property type="term" value="F:acetylglucosaminyltransferase activity"/>
    <property type="evidence" value="ECO:0007669"/>
    <property type="project" value="TreeGrafter"/>
</dbReference>
<proteinExistence type="inferred from homology"/>
<evidence type="ECO:0000256" key="7">
    <source>
        <dbReference type="ARBA" id="ARBA00022989"/>
    </source>
</evidence>
<protein>
    <submittedName>
        <fullName evidence="11">Uncharacterized protein</fullName>
    </submittedName>
</protein>
<evidence type="ECO:0000313" key="12">
    <source>
        <dbReference type="Proteomes" id="UP000271974"/>
    </source>
</evidence>
<keyword evidence="12" id="KW-1185">Reference proteome</keyword>
<keyword evidence="8" id="KW-0472">Membrane</keyword>
<comment type="pathway">
    <text evidence="2">Protein modification; protein glycosylation.</text>
</comment>
<dbReference type="STRING" id="188477.A0A433TFF9"/>
<evidence type="ECO:0000256" key="8">
    <source>
        <dbReference type="ARBA" id="ARBA00023136"/>
    </source>
</evidence>
<keyword evidence="6" id="KW-0735">Signal-anchor</keyword>